<dbReference type="Pfam" id="PF02518">
    <property type="entry name" value="HATPase_c"/>
    <property type="match status" value="1"/>
</dbReference>
<dbReference type="PANTHER" id="PTHR24421:SF10">
    <property type="entry name" value="NITRATE_NITRITE SENSOR PROTEIN NARQ"/>
    <property type="match status" value="1"/>
</dbReference>
<keyword evidence="7" id="KW-0067">ATP-binding</keyword>
<dbReference type="GO" id="GO:0005524">
    <property type="term" value="F:ATP binding"/>
    <property type="evidence" value="ECO:0007669"/>
    <property type="project" value="UniProtKB-KW"/>
</dbReference>
<keyword evidence="5" id="KW-0547">Nucleotide-binding</keyword>
<dbReference type="GO" id="GO:0046983">
    <property type="term" value="F:protein dimerization activity"/>
    <property type="evidence" value="ECO:0007669"/>
    <property type="project" value="InterPro"/>
</dbReference>
<keyword evidence="9" id="KW-0812">Transmembrane</keyword>
<dbReference type="RefSeq" id="WP_143784270.1">
    <property type="nucleotide sequence ID" value="NZ_CP041616.1"/>
</dbReference>
<organism evidence="11 12">
    <name type="scientific">Ornithinimicrobium ciconiae</name>
    <dbReference type="NCBI Taxonomy" id="2594265"/>
    <lineage>
        <taxon>Bacteria</taxon>
        <taxon>Bacillati</taxon>
        <taxon>Actinomycetota</taxon>
        <taxon>Actinomycetes</taxon>
        <taxon>Micrococcales</taxon>
        <taxon>Ornithinimicrobiaceae</taxon>
        <taxon>Ornithinimicrobium</taxon>
    </lineage>
</organism>
<reference evidence="11 12" key="1">
    <citation type="submission" date="2019-07" db="EMBL/GenBank/DDBJ databases">
        <title>complete genome sequencing of Ornithinimicrobium sp. H23M54.</title>
        <authorList>
            <person name="Bae J.-W."/>
            <person name="Lee S.-Y."/>
        </authorList>
    </citation>
    <scope>NUCLEOTIDE SEQUENCE [LARGE SCALE GENOMIC DNA]</scope>
    <source>
        <strain evidence="11 12">H23M54</strain>
    </source>
</reference>
<dbReference type="GO" id="GO:0016020">
    <property type="term" value="C:membrane"/>
    <property type="evidence" value="ECO:0007669"/>
    <property type="project" value="InterPro"/>
</dbReference>
<evidence type="ECO:0000259" key="10">
    <source>
        <dbReference type="SMART" id="SM00387"/>
    </source>
</evidence>
<dbReference type="PANTHER" id="PTHR24421">
    <property type="entry name" value="NITRATE/NITRITE SENSOR PROTEIN NARX-RELATED"/>
    <property type="match status" value="1"/>
</dbReference>
<dbReference type="Pfam" id="PF23539">
    <property type="entry name" value="DUF7134"/>
    <property type="match status" value="1"/>
</dbReference>
<dbReference type="CDD" id="cd16917">
    <property type="entry name" value="HATPase_UhpB-NarQ-NarX-like"/>
    <property type="match status" value="1"/>
</dbReference>
<evidence type="ECO:0000256" key="3">
    <source>
        <dbReference type="ARBA" id="ARBA00022553"/>
    </source>
</evidence>
<dbReference type="GO" id="GO:0000155">
    <property type="term" value="F:phosphorelay sensor kinase activity"/>
    <property type="evidence" value="ECO:0007669"/>
    <property type="project" value="InterPro"/>
</dbReference>
<dbReference type="EMBL" id="CP041616">
    <property type="protein sequence ID" value="QDO89567.1"/>
    <property type="molecule type" value="Genomic_DNA"/>
</dbReference>
<proteinExistence type="predicted"/>
<sequence length="543" mass="56937">MTWWRSAGPPAVLCAAGLVETWLAYGADPGRLMLVVVLTAPLVWRRSQPALGMLVISAGFLVQVVAESVRVVDGTFTCYFALLWATYSCARHAGSPVMSAASMAGPLAGGLTIGLIDQSLVSAILAATIVTGSIGVGHAVRVRVTTRQTLERQALEIATATAVAASWHARQSREQIAAEVQVTLTQRVRQMIELAGRAALERRTDPQAAAQRLCIVEAEGRSALQDMRITLGMLRGADASDPGPGCQAEEVAHAGPAAASSHRPWTFILGLGLAATAVVLFNLAAGFTAVADYAFPLALVALAALGVRAMQRQGEILARVRHQTVQLQALREDAARAAVVEEKTRLARELHDVVAHHLVVMVVQAGAARRALEKGRPGSAESLTAVASTGAEVLNELQSLLDLVDPGAAAGPAHGMSELELLVDRARAGGLDVELSVLGHRRSLPGGVDLVAHRIVQESLTNVIRHAEATCVQVVITYDPDRVTIEVKDDGRGLREGTALGLGTRGMEERAQMYGGSCELSELPAGGARVLATLPLGPEAALG</sequence>
<dbReference type="InterPro" id="IPR055558">
    <property type="entry name" value="DUF7134"/>
</dbReference>
<dbReference type="Pfam" id="PF07730">
    <property type="entry name" value="HisKA_3"/>
    <property type="match status" value="1"/>
</dbReference>
<feature type="transmembrane region" description="Helical" evidence="9">
    <location>
        <begin position="265"/>
        <end position="287"/>
    </location>
</feature>
<keyword evidence="6 11" id="KW-0418">Kinase</keyword>
<keyword evidence="4" id="KW-0808">Transferase</keyword>
<dbReference type="EC" id="2.7.13.3" evidence="2"/>
<keyword evidence="9" id="KW-0472">Membrane</keyword>
<dbReference type="Proteomes" id="UP000315395">
    <property type="component" value="Chromosome"/>
</dbReference>
<protein>
    <recommendedName>
        <fullName evidence="2">histidine kinase</fullName>
        <ecNumber evidence="2">2.7.13.3</ecNumber>
    </recommendedName>
</protein>
<evidence type="ECO:0000256" key="8">
    <source>
        <dbReference type="ARBA" id="ARBA00023012"/>
    </source>
</evidence>
<dbReference type="SMART" id="SM00387">
    <property type="entry name" value="HATPase_c"/>
    <property type="match status" value="1"/>
</dbReference>
<accession>A0A516GDI5</accession>
<evidence type="ECO:0000256" key="4">
    <source>
        <dbReference type="ARBA" id="ARBA00022679"/>
    </source>
</evidence>
<evidence type="ECO:0000256" key="6">
    <source>
        <dbReference type="ARBA" id="ARBA00022777"/>
    </source>
</evidence>
<comment type="catalytic activity">
    <reaction evidence="1">
        <text>ATP + protein L-histidine = ADP + protein N-phospho-L-histidine.</text>
        <dbReference type="EC" id="2.7.13.3"/>
    </reaction>
</comment>
<evidence type="ECO:0000256" key="9">
    <source>
        <dbReference type="SAM" id="Phobius"/>
    </source>
</evidence>
<dbReference type="InterPro" id="IPR050482">
    <property type="entry name" value="Sensor_HK_TwoCompSys"/>
</dbReference>
<dbReference type="Gene3D" id="1.20.5.1930">
    <property type="match status" value="1"/>
</dbReference>
<keyword evidence="3" id="KW-0597">Phosphoprotein</keyword>
<keyword evidence="8" id="KW-0902">Two-component regulatory system</keyword>
<keyword evidence="9" id="KW-1133">Transmembrane helix</keyword>
<gene>
    <name evidence="11" type="ORF">FNH13_15530</name>
</gene>
<evidence type="ECO:0000256" key="5">
    <source>
        <dbReference type="ARBA" id="ARBA00022741"/>
    </source>
</evidence>
<feature type="transmembrane region" description="Helical" evidence="9">
    <location>
        <begin position="50"/>
        <end position="69"/>
    </location>
</feature>
<evidence type="ECO:0000313" key="11">
    <source>
        <dbReference type="EMBL" id="QDO89567.1"/>
    </source>
</evidence>
<feature type="domain" description="Histidine kinase/HSP90-like ATPase" evidence="10">
    <location>
        <begin position="447"/>
        <end position="538"/>
    </location>
</feature>
<dbReference type="OrthoDB" id="227596at2"/>
<evidence type="ECO:0000256" key="1">
    <source>
        <dbReference type="ARBA" id="ARBA00000085"/>
    </source>
</evidence>
<dbReference type="InterPro" id="IPR036890">
    <property type="entry name" value="HATPase_C_sf"/>
</dbReference>
<dbReference type="InterPro" id="IPR003594">
    <property type="entry name" value="HATPase_dom"/>
</dbReference>
<keyword evidence="12" id="KW-1185">Reference proteome</keyword>
<name>A0A516GDI5_9MICO</name>
<dbReference type="SUPFAM" id="SSF55874">
    <property type="entry name" value="ATPase domain of HSP90 chaperone/DNA topoisomerase II/histidine kinase"/>
    <property type="match status" value="1"/>
</dbReference>
<feature type="transmembrane region" description="Helical" evidence="9">
    <location>
        <begin position="120"/>
        <end position="140"/>
    </location>
</feature>
<dbReference type="Gene3D" id="3.30.565.10">
    <property type="entry name" value="Histidine kinase-like ATPase, C-terminal domain"/>
    <property type="match status" value="1"/>
</dbReference>
<dbReference type="KEGG" id="orz:FNH13_15530"/>
<evidence type="ECO:0000313" key="12">
    <source>
        <dbReference type="Proteomes" id="UP000315395"/>
    </source>
</evidence>
<evidence type="ECO:0000256" key="2">
    <source>
        <dbReference type="ARBA" id="ARBA00012438"/>
    </source>
</evidence>
<dbReference type="AlphaFoldDB" id="A0A516GDI5"/>
<dbReference type="InterPro" id="IPR011712">
    <property type="entry name" value="Sig_transdc_His_kin_sub3_dim/P"/>
</dbReference>
<evidence type="ECO:0000256" key="7">
    <source>
        <dbReference type="ARBA" id="ARBA00022840"/>
    </source>
</evidence>